<accession>A0ABU6A1K6</accession>
<gene>
    <name evidence="1" type="ORF">U6A24_21225</name>
</gene>
<proteinExistence type="predicted"/>
<sequence length="54" mass="6044">MRNLKLEEVQEVNGAGWLGDLWDDARRIINELPDAYQDAINATTDMMCTATGNC</sequence>
<comment type="caution">
    <text evidence="1">The sequence shown here is derived from an EMBL/GenBank/DDBJ whole genome shotgun (WGS) entry which is preliminary data.</text>
</comment>
<dbReference type="Proteomes" id="UP001327027">
    <property type="component" value="Unassembled WGS sequence"/>
</dbReference>
<dbReference type="RefSeq" id="WP_324182035.1">
    <property type="nucleotide sequence ID" value="NZ_BAABAW010000006.1"/>
</dbReference>
<organism evidence="1 2">
    <name type="scientific">Aquimarina gracilis</name>
    <dbReference type="NCBI Taxonomy" id="874422"/>
    <lineage>
        <taxon>Bacteria</taxon>
        <taxon>Pseudomonadati</taxon>
        <taxon>Bacteroidota</taxon>
        <taxon>Flavobacteriia</taxon>
        <taxon>Flavobacteriales</taxon>
        <taxon>Flavobacteriaceae</taxon>
        <taxon>Aquimarina</taxon>
    </lineage>
</organism>
<evidence type="ECO:0000313" key="1">
    <source>
        <dbReference type="EMBL" id="MEB3348011.1"/>
    </source>
</evidence>
<protein>
    <recommendedName>
        <fullName evidence="3">Bacteriocin-like protein</fullName>
    </recommendedName>
</protein>
<reference evidence="1 2" key="1">
    <citation type="journal article" date="2013" name="Int. J. Syst. Evol. Microbiol.">
        <title>Aquimarina gracilis sp. nov., isolated from the gut microflora of a mussel, Mytilus coruscus, and emended description of Aquimarina spongiae.</title>
        <authorList>
            <person name="Park S.C."/>
            <person name="Choe H.N."/>
            <person name="Baik K.S."/>
            <person name="Seong C.N."/>
        </authorList>
    </citation>
    <scope>NUCLEOTIDE SEQUENCE [LARGE SCALE GENOMIC DNA]</scope>
    <source>
        <strain evidence="1 2">PSC32</strain>
    </source>
</reference>
<name>A0ABU6A1K6_9FLAO</name>
<evidence type="ECO:0000313" key="2">
    <source>
        <dbReference type="Proteomes" id="UP001327027"/>
    </source>
</evidence>
<evidence type="ECO:0008006" key="3">
    <source>
        <dbReference type="Google" id="ProtNLM"/>
    </source>
</evidence>
<keyword evidence="2" id="KW-1185">Reference proteome</keyword>
<dbReference type="EMBL" id="JAYKLX010000011">
    <property type="protein sequence ID" value="MEB3348011.1"/>
    <property type="molecule type" value="Genomic_DNA"/>
</dbReference>